<comment type="caution">
    <text evidence="2">Lacks conserved residue(s) required for the propagation of feature annotation.</text>
</comment>
<dbReference type="Pfam" id="PF00057">
    <property type="entry name" value="Ldl_recept_a"/>
    <property type="match status" value="1"/>
</dbReference>
<evidence type="ECO:0000256" key="3">
    <source>
        <dbReference type="SAM" id="MobiDB-lite"/>
    </source>
</evidence>
<organism evidence="6 7">
    <name type="scientific">Branchiostoma lanceolatum</name>
    <name type="common">Common lancelet</name>
    <name type="synonym">Amphioxus lanceolatum</name>
    <dbReference type="NCBI Taxonomy" id="7740"/>
    <lineage>
        <taxon>Eukaryota</taxon>
        <taxon>Metazoa</taxon>
        <taxon>Chordata</taxon>
        <taxon>Cephalochordata</taxon>
        <taxon>Leptocardii</taxon>
        <taxon>Amphioxiformes</taxon>
        <taxon>Branchiostomatidae</taxon>
        <taxon>Branchiostoma</taxon>
    </lineage>
</organism>
<dbReference type="Pfam" id="PF00431">
    <property type="entry name" value="CUB"/>
    <property type="match status" value="1"/>
</dbReference>
<dbReference type="InterPro" id="IPR002172">
    <property type="entry name" value="LDrepeatLR_classA_rpt"/>
</dbReference>
<evidence type="ECO:0000256" key="1">
    <source>
        <dbReference type="ARBA" id="ARBA00023157"/>
    </source>
</evidence>
<feature type="transmembrane region" description="Helical" evidence="4">
    <location>
        <begin position="411"/>
        <end position="434"/>
    </location>
</feature>
<dbReference type="SMART" id="SM00042">
    <property type="entry name" value="CUB"/>
    <property type="match status" value="2"/>
</dbReference>
<dbReference type="PROSITE" id="PS50068">
    <property type="entry name" value="LDLRA_2"/>
    <property type="match status" value="1"/>
</dbReference>
<dbReference type="Proteomes" id="UP000838412">
    <property type="component" value="Chromosome 8"/>
</dbReference>
<dbReference type="InterPro" id="IPR036055">
    <property type="entry name" value="LDL_receptor-like_sf"/>
</dbReference>
<dbReference type="PANTHER" id="PTHR24652:SF69">
    <property type="entry name" value="CUB DOMAIN-CONTAINING PROTEIN"/>
    <property type="match status" value="1"/>
</dbReference>
<dbReference type="InterPro" id="IPR035914">
    <property type="entry name" value="Sperma_CUB_dom_sf"/>
</dbReference>
<dbReference type="CDD" id="cd00112">
    <property type="entry name" value="LDLa"/>
    <property type="match status" value="1"/>
</dbReference>
<feature type="disulfide bond" evidence="2">
    <location>
        <begin position="377"/>
        <end position="392"/>
    </location>
</feature>
<evidence type="ECO:0000256" key="2">
    <source>
        <dbReference type="PROSITE-ProRule" id="PRU00124"/>
    </source>
</evidence>
<evidence type="ECO:0000313" key="6">
    <source>
        <dbReference type="EMBL" id="CAH1272229.1"/>
    </source>
</evidence>
<keyword evidence="4" id="KW-0812">Transmembrane</keyword>
<accession>A0A8K0EX81</accession>
<feature type="domain" description="CUB" evidence="5">
    <location>
        <begin position="238"/>
        <end position="358"/>
    </location>
</feature>
<keyword evidence="7" id="KW-1185">Reference proteome</keyword>
<name>A0A8K0EX81_BRALA</name>
<keyword evidence="1 2" id="KW-1015">Disulfide bond</keyword>
<feature type="region of interest" description="Disordered" evidence="3">
    <location>
        <begin position="512"/>
        <end position="562"/>
    </location>
</feature>
<feature type="region of interest" description="Disordered" evidence="3">
    <location>
        <begin position="443"/>
        <end position="475"/>
    </location>
</feature>
<dbReference type="InterPro" id="IPR000859">
    <property type="entry name" value="CUB_dom"/>
</dbReference>
<dbReference type="PROSITE" id="PS01180">
    <property type="entry name" value="CUB"/>
    <property type="match status" value="2"/>
</dbReference>
<dbReference type="SUPFAM" id="SSF57424">
    <property type="entry name" value="LDL receptor-like module"/>
    <property type="match status" value="1"/>
</dbReference>
<dbReference type="Gene3D" id="4.10.400.10">
    <property type="entry name" value="Low-density Lipoprotein Receptor"/>
    <property type="match status" value="1"/>
</dbReference>
<protein>
    <submittedName>
        <fullName evidence="6">CUBN protein</fullName>
    </submittedName>
</protein>
<evidence type="ECO:0000256" key="4">
    <source>
        <dbReference type="SAM" id="Phobius"/>
    </source>
</evidence>
<evidence type="ECO:0000313" key="7">
    <source>
        <dbReference type="Proteomes" id="UP000838412"/>
    </source>
</evidence>
<dbReference type="PANTHER" id="PTHR24652">
    <property type="entry name" value="LOW-DENSITY LIPOPROTEIN RECEPTOR CLASS A DOMAIN-CONTAINING PROTEIN 2"/>
    <property type="match status" value="1"/>
</dbReference>
<dbReference type="OrthoDB" id="19606at2759"/>
<dbReference type="InterPro" id="IPR023415">
    <property type="entry name" value="LDLR_class-A_CS"/>
</dbReference>
<feature type="compositionally biased region" description="Pro residues" evidence="3">
    <location>
        <begin position="524"/>
        <end position="537"/>
    </location>
</feature>
<dbReference type="CDD" id="cd00041">
    <property type="entry name" value="CUB"/>
    <property type="match status" value="2"/>
</dbReference>
<keyword evidence="4" id="KW-1133">Transmembrane helix</keyword>
<gene>
    <name evidence="6" type="primary">CUBN</name>
    <name evidence="6" type="ORF">BLAG_LOCUS23931</name>
</gene>
<feature type="compositionally biased region" description="Polar residues" evidence="3">
    <location>
        <begin position="543"/>
        <end position="552"/>
    </location>
</feature>
<dbReference type="PROSITE" id="PS01209">
    <property type="entry name" value="LDLRA_1"/>
    <property type="match status" value="1"/>
</dbReference>
<dbReference type="InterPro" id="IPR042333">
    <property type="entry name" value="LRAD2/Mig-13-like"/>
</dbReference>
<sequence>MIRFIRCSLGEKGTSVKHTNMDRWVAFLFFTSAVLRTGVSSYVYQTIGMYGNDDQTLTLRDAGYISWTEYSYQYDDNQDLRVHFEAPAGKRIILYFYDIGIEDNRNCPYDRLEVCNGADSCTFPSVVCGTSAADFVSTDNVITIRFKSDSSVGGHFKLMYTVFSYPTHGYTCSVGDCMCSNGRCINATLQGDGVNNCGSDQVSDASICYDAGYIYTTKTTVRPMFPTDYSNFYMSEHCGDSVDLGYSGYIQWDRRGSHWDNQRCFVNFSPPPGMQVLLQFVEVDMEGNSPSCSYDRLLVFPRPTFSDDVLPDRTICGDDDDVSSYIGTSVGLKLQTDSSIGGDYKILYTVFRASYSCSSGEFRCARGQMCMSSSVRCDGQDNCEDESDEYQCPSIAPPPVASSSSGVSTGIVIGAVVGALAVLFLIAALVGVICHCSRREARTPAAARSPDPTGTPLYPTGQQAPYPTGAPPYPTAAPPYPTGAPFYPTAPPGHYTYPAVIVNQGMDGPSSAFATQGAANSGYEPPPAYSYPPPGLASPPSATTGQNNQQEAVQMATMDASK</sequence>
<keyword evidence="4" id="KW-0472">Membrane</keyword>
<feature type="domain" description="CUB" evidence="5">
    <location>
        <begin position="53"/>
        <end position="163"/>
    </location>
</feature>
<reference evidence="6" key="1">
    <citation type="submission" date="2022-01" db="EMBL/GenBank/DDBJ databases">
        <authorList>
            <person name="Braso-Vives M."/>
        </authorList>
    </citation>
    <scope>NUCLEOTIDE SEQUENCE</scope>
</reference>
<dbReference type="SUPFAM" id="SSF49854">
    <property type="entry name" value="Spermadhesin, CUB domain"/>
    <property type="match status" value="2"/>
</dbReference>
<dbReference type="SMART" id="SM00192">
    <property type="entry name" value="LDLa"/>
    <property type="match status" value="2"/>
</dbReference>
<evidence type="ECO:0000259" key="5">
    <source>
        <dbReference type="PROSITE" id="PS01180"/>
    </source>
</evidence>
<dbReference type="AlphaFoldDB" id="A0A8K0EX81"/>
<dbReference type="Gene3D" id="2.60.120.290">
    <property type="entry name" value="Spermadhesin, CUB domain"/>
    <property type="match status" value="2"/>
</dbReference>
<proteinExistence type="predicted"/>
<dbReference type="EMBL" id="OV696693">
    <property type="protein sequence ID" value="CAH1272229.1"/>
    <property type="molecule type" value="Genomic_DNA"/>
</dbReference>